<name>A0A0G0JHE4_9BACT</name>
<evidence type="ECO:0008006" key="3">
    <source>
        <dbReference type="Google" id="ProtNLM"/>
    </source>
</evidence>
<sequence>MRNKISLFFSVLIMTMVILSSLNPLIVSAEGEKIKKQSTNSIKPHNTESDALSADGYNVKDLIAFNIGTRQIDVTLSNGTNFGGGLGGFQLWNSNSGYNPSVWKLLKPSDVDGDGDVDIIAFNTVNGQINVTLSNGVNFGGGIGGFQVWNSKSGYSNAWTLLDPADVNGDLMADIIAYNPTTRQIDVTLSNGVNFGGGRGGFQVWNLNSGYNAPNWQLLSPADVNGDYLADIIAFNKVTRQIDVTPSTGINFGGGIGGYEVWNTNTGYNPSLWILLAPADVDGDEIADLFAWNKTNGQINVTLSYGYNFGGGRAGSIPVIVNSGYLCTPGYACNWKFLDPADVNGDSFADIIVSNGTRVYVTGTDSSDTEIWFTATELWNLNTGYTPTKWILLD</sequence>
<reference evidence="1 2" key="1">
    <citation type="journal article" date="2015" name="Nature">
        <title>rRNA introns, odd ribosomes, and small enigmatic genomes across a large radiation of phyla.</title>
        <authorList>
            <person name="Brown C.T."/>
            <person name="Hug L.A."/>
            <person name="Thomas B.C."/>
            <person name="Sharon I."/>
            <person name="Castelle C.J."/>
            <person name="Singh A."/>
            <person name="Wilkins M.J."/>
            <person name="Williams K.H."/>
            <person name="Banfield J.F."/>
        </authorList>
    </citation>
    <scope>NUCLEOTIDE SEQUENCE [LARGE SCALE GENOMIC DNA]</scope>
</reference>
<dbReference type="EMBL" id="LBTH01000006">
    <property type="protein sequence ID" value="KKQ36184.1"/>
    <property type="molecule type" value="Genomic_DNA"/>
</dbReference>
<accession>A0A0G0JHE4</accession>
<evidence type="ECO:0000313" key="1">
    <source>
        <dbReference type="EMBL" id="KKQ36184.1"/>
    </source>
</evidence>
<dbReference type="Proteomes" id="UP000034852">
    <property type="component" value="Unassembled WGS sequence"/>
</dbReference>
<proteinExistence type="predicted"/>
<comment type="caution">
    <text evidence="1">The sequence shown here is derived from an EMBL/GenBank/DDBJ whole genome shotgun (WGS) entry which is preliminary data.</text>
</comment>
<organism evidence="1 2">
    <name type="scientific">candidate division WS6 bacterium GW2011_GWA2_37_6</name>
    <dbReference type="NCBI Taxonomy" id="1619087"/>
    <lineage>
        <taxon>Bacteria</taxon>
        <taxon>Candidatus Dojkabacteria</taxon>
    </lineage>
</organism>
<dbReference type="AlphaFoldDB" id="A0A0G0JHE4"/>
<gene>
    <name evidence="1" type="ORF">US52_C0006G0014</name>
</gene>
<evidence type="ECO:0000313" key="2">
    <source>
        <dbReference type="Proteomes" id="UP000034852"/>
    </source>
</evidence>
<dbReference type="PANTHER" id="PTHR46580">
    <property type="entry name" value="SENSOR KINASE-RELATED"/>
    <property type="match status" value="1"/>
</dbReference>
<protein>
    <recommendedName>
        <fullName evidence="3">VCBS repeat-containing protein</fullName>
    </recommendedName>
</protein>
<dbReference type="InterPro" id="IPR028994">
    <property type="entry name" value="Integrin_alpha_N"/>
</dbReference>
<dbReference type="SUPFAM" id="SSF69318">
    <property type="entry name" value="Integrin alpha N-terminal domain"/>
    <property type="match status" value="1"/>
</dbReference>